<name>A0A840YDA8_9SPHN</name>
<proteinExistence type="predicted"/>
<dbReference type="RefSeq" id="WP_184085553.1">
    <property type="nucleotide sequence ID" value="NZ_JACIJF010000003.1"/>
</dbReference>
<evidence type="ECO:0000313" key="1">
    <source>
        <dbReference type="EMBL" id="MBB5709989.1"/>
    </source>
</evidence>
<protein>
    <submittedName>
        <fullName evidence="1">Uncharacterized protein YbaA (DUF1428 family)</fullName>
    </submittedName>
</protein>
<dbReference type="PIRSF" id="PIRSF007028">
    <property type="entry name" value="UCP007028"/>
    <property type="match status" value="1"/>
</dbReference>
<dbReference type="EMBL" id="JACIJF010000003">
    <property type="protein sequence ID" value="MBB5709989.1"/>
    <property type="molecule type" value="Genomic_DNA"/>
</dbReference>
<accession>A0A840YDA8</accession>
<dbReference type="Pfam" id="PF07237">
    <property type="entry name" value="DUF1428"/>
    <property type="match status" value="1"/>
</dbReference>
<keyword evidence="2" id="KW-1185">Reference proteome</keyword>
<dbReference type="AlphaFoldDB" id="A0A840YDA8"/>
<dbReference type="Proteomes" id="UP000527143">
    <property type="component" value="Unassembled WGS sequence"/>
</dbReference>
<dbReference type="InterPro" id="IPR011008">
    <property type="entry name" value="Dimeric_a/b-barrel"/>
</dbReference>
<gene>
    <name evidence="1" type="ORF">FHT02_001217</name>
</gene>
<evidence type="ECO:0000313" key="2">
    <source>
        <dbReference type="Proteomes" id="UP000527143"/>
    </source>
</evidence>
<organism evidence="1 2">
    <name type="scientific">Sphingomonas xinjiangensis</name>
    <dbReference type="NCBI Taxonomy" id="643568"/>
    <lineage>
        <taxon>Bacteria</taxon>
        <taxon>Pseudomonadati</taxon>
        <taxon>Pseudomonadota</taxon>
        <taxon>Alphaproteobacteria</taxon>
        <taxon>Sphingomonadales</taxon>
        <taxon>Sphingomonadaceae</taxon>
        <taxon>Sphingomonas</taxon>
    </lineage>
</organism>
<dbReference type="SUPFAM" id="SSF54909">
    <property type="entry name" value="Dimeric alpha+beta barrel"/>
    <property type="match status" value="1"/>
</dbReference>
<reference evidence="1 2" key="1">
    <citation type="submission" date="2020-08" db="EMBL/GenBank/DDBJ databases">
        <title>Genomic Encyclopedia of Type Strains, Phase IV (KMG-IV): sequencing the most valuable type-strain genomes for metagenomic binning, comparative biology and taxonomic classification.</title>
        <authorList>
            <person name="Goeker M."/>
        </authorList>
    </citation>
    <scope>NUCLEOTIDE SEQUENCE [LARGE SCALE GENOMIC DNA]</scope>
    <source>
        <strain evidence="1 2">DSM 26736</strain>
    </source>
</reference>
<sequence length="121" mass="13680">MPYFDGFLVPARDRQGYIEMAERCAPIFIEHGALEVMEGFGQDVPRGEVTDFYRALKAEDGETPVFSWIIWPDKATRDAGWEKVMADPRMAPPADMPFDGKRNFWGGFEPVVHRRAGGEVA</sequence>
<comment type="caution">
    <text evidence="1">The sequence shown here is derived from an EMBL/GenBank/DDBJ whole genome shotgun (WGS) entry which is preliminary data.</text>
</comment>
<dbReference type="Gene3D" id="3.30.70.100">
    <property type="match status" value="1"/>
</dbReference>
<dbReference type="InterPro" id="IPR009874">
    <property type="entry name" value="DUF1428"/>
</dbReference>